<dbReference type="Proteomes" id="UP001597441">
    <property type="component" value="Unassembled WGS sequence"/>
</dbReference>
<protein>
    <submittedName>
        <fullName evidence="1">Uncharacterized protein</fullName>
    </submittedName>
</protein>
<dbReference type="RefSeq" id="WP_388019612.1">
    <property type="nucleotide sequence ID" value="NZ_JBHUDT010000005.1"/>
</dbReference>
<proteinExistence type="predicted"/>
<evidence type="ECO:0000313" key="1">
    <source>
        <dbReference type="EMBL" id="MFD2536008.1"/>
    </source>
</evidence>
<comment type="caution">
    <text evidence="1">The sequence shown here is derived from an EMBL/GenBank/DDBJ whole genome shotgun (WGS) entry which is preliminary data.</text>
</comment>
<organism evidence="1 2">
    <name type="scientific">Gelatiniphilus marinus</name>
    <dbReference type="NCBI Taxonomy" id="1759464"/>
    <lineage>
        <taxon>Bacteria</taxon>
        <taxon>Pseudomonadati</taxon>
        <taxon>Bacteroidota</taxon>
        <taxon>Flavobacteriia</taxon>
        <taxon>Flavobacteriales</taxon>
        <taxon>Flavobacteriaceae</taxon>
        <taxon>Gelatiniphilus</taxon>
    </lineage>
</organism>
<accession>A0ABW5JWW2</accession>
<keyword evidence="2" id="KW-1185">Reference proteome</keyword>
<dbReference type="EMBL" id="JBHULK010000005">
    <property type="protein sequence ID" value="MFD2536008.1"/>
    <property type="molecule type" value="Genomic_DNA"/>
</dbReference>
<gene>
    <name evidence="1" type="ORF">ACFSQS_12905</name>
</gene>
<evidence type="ECO:0000313" key="2">
    <source>
        <dbReference type="Proteomes" id="UP001597441"/>
    </source>
</evidence>
<name>A0ABW5JWW2_9FLAO</name>
<reference evidence="2" key="1">
    <citation type="journal article" date="2019" name="Int. J. Syst. Evol. Microbiol.">
        <title>The Global Catalogue of Microorganisms (GCM) 10K type strain sequencing project: providing services to taxonomists for standard genome sequencing and annotation.</title>
        <authorList>
            <consortium name="The Broad Institute Genomics Platform"/>
            <consortium name="The Broad Institute Genome Sequencing Center for Infectious Disease"/>
            <person name="Wu L."/>
            <person name="Ma J."/>
        </authorList>
    </citation>
    <scope>NUCLEOTIDE SEQUENCE [LARGE SCALE GENOMIC DNA]</scope>
    <source>
        <strain evidence="2">KCTC 42903</strain>
    </source>
</reference>
<sequence>MLALIGFSQNSDYYYYKSKKVNLYKSNSRHYILTNKNKSGSAVVEKLSQDNFILEKMHPNKVRNSFFNREKNTNDGNWAIVKGNISLKDYDWITYKAPFYYTKDSVEVGLSHLFYVKLKKKQDLTVLKEFAERKKVEIIGQNDFMPLWFTLACS</sequence>